<evidence type="ECO:0000256" key="10">
    <source>
        <dbReference type="PROSITE-ProRule" id="PRU00152"/>
    </source>
</evidence>
<keyword evidence="9" id="KW-0325">Glycoprotein</keyword>
<feature type="transmembrane region" description="Helical" evidence="12">
    <location>
        <begin position="801"/>
        <end position="821"/>
    </location>
</feature>
<dbReference type="Pfam" id="PF01477">
    <property type="entry name" value="PLAT"/>
    <property type="match status" value="1"/>
</dbReference>
<dbReference type="InterPro" id="IPR000203">
    <property type="entry name" value="GPS"/>
</dbReference>
<feature type="transmembrane region" description="Helical" evidence="12">
    <location>
        <begin position="1008"/>
        <end position="1034"/>
    </location>
</feature>
<dbReference type="InParanoid" id="A0A1S3EUN4"/>
<dbReference type="PROSITE" id="PS50095">
    <property type="entry name" value="PLAT"/>
    <property type="match status" value="1"/>
</dbReference>
<dbReference type="Pfam" id="PF01825">
    <property type="entry name" value="GPS"/>
    <property type="match status" value="1"/>
</dbReference>
<dbReference type="GO" id="GO:0016020">
    <property type="term" value="C:membrane"/>
    <property type="evidence" value="ECO:0007669"/>
    <property type="project" value="UniProtKB-SubCell"/>
</dbReference>
<evidence type="ECO:0000256" key="2">
    <source>
        <dbReference type="ARBA" id="ARBA00007200"/>
    </source>
</evidence>
<evidence type="ECO:0000256" key="8">
    <source>
        <dbReference type="ARBA" id="ARBA00023157"/>
    </source>
</evidence>
<feature type="transmembrane region" description="Helical" evidence="12">
    <location>
        <begin position="1206"/>
        <end position="1235"/>
    </location>
</feature>
<dbReference type="InterPro" id="IPR057244">
    <property type="entry name" value="GAIN_B"/>
</dbReference>
<keyword evidence="5" id="KW-0430">Lectin</keyword>
<evidence type="ECO:0000256" key="7">
    <source>
        <dbReference type="ARBA" id="ARBA00023136"/>
    </source>
</evidence>
<evidence type="ECO:0000259" key="13">
    <source>
        <dbReference type="PROSITE" id="PS50095"/>
    </source>
</evidence>
<evidence type="ECO:0000313" key="16">
    <source>
        <dbReference type="RefSeq" id="XP_012868128.1"/>
    </source>
</evidence>
<keyword evidence="3 12" id="KW-0812">Transmembrane</keyword>
<feature type="transmembrane region" description="Helical" evidence="12">
    <location>
        <begin position="1255"/>
        <end position="1277"/>
    </location>
</feature>
<evidence type="ECO:0000259" key="14">
    <source>
        <dbReference type="PROSITE" id="PS50221"/>
    </source>
</evidence>
<dbReference type="InterPro" id="IPR001024">
    <property type="entry name" value="PLAT/LH2_dom"/>
</dbReference>
<name>A0A1S3EUN4_DIPOR</name>
<dbReference type="GO" id="GO:0030246">
    <property type="term" value="F:carbohydrate binding"/>
    <property type="evidence" value="ECO:0007669"/>
    <property type="project" value="UniProtKB-KW"/>
</dbReference>
<dbReference type="SUPFAM" id="SSF49723">
    <property type="entry name" value="Lipase/lipooxygenase domain (PLAT/LH2 domain)"/>
    <property type="match status" value="1"/>
</dbReference>
<dbReference type="RefSeq" id="XP_012868128.1">
    <property type="nucleotide sequence ID" value="XM_013012674.1"/>
</dbReference>
<evidence type="ECO:0000256" key="3">
    <source>
        <dbReference type="ARBA" id="ARBA00022692"/>
    </source>
</evidence>
<evidence type="ECO:0000256" key="1">
    <source>
        <dbReference type="ARBA" id="ARBA00004141"/>
    </source>
</evidence>
<dbReference type="SMART" id="SM00303">
    <property type="entry name" value="GPS"/>
    <property type="match status" value="1"/>
</dbReference>
<feature type="transmembrane region" description="Helical" evidence="12">
    <location>
        <begin position="1313"/>
        <end position="1342"/>
    </location>
</feature>
<evidence type="ECO:0000256" key="9">
    <source>
        <dbReference type="ARBA" id="ARBA00023180"/>
    </source>
</evidence>
<dbReference type="KEGG" id="dord:105982953"/>
<dbReference type="PANTHER" id="PTHR10877">
    <property type="entry name" value="POLYCYSTIN FAMILY MEMBER"/>
    <property type="match status" value="1"/>
</dbReference>
<dbReference type="PROSITE" id="PS50221">
    <property type="entry name" value="GAIN_B"/>
    <property type="match status" value="1"/>
</dbReference>
<keyword evidence="8" id="KW-1015">Disulfide bond</keyword>
<dbReference type="InterPro" id="IPR046338">
    <property type="entry name" value="GAIN_dom_sf"/>
</dbReference>
<gene>
    <name evidence="16" type="primary">Pkd1l3</name>
</gene>
<dbReference type="SMART" id="SM00308">
    <property type="entry name" value="LH2"/>
    <property type="match status" value="1"/>
</dbReference>
<feature type="transmembrane region" description="Helical" evidence="12">
    <location>
        <begin position="1057"/>
        <end position="1075"/>
    </location>
</feature>
<dbReference type="PANTHER" id="PTHR10877:SF136">
    <property type="entry name" value="POLYCYSTIN-1-LIKE PROTEIN 3"/>
    <property type="match status" value="1"/>
</dbReference>
<keyword evidence="4" id="KW-0732">Signal</keyword>
<evidence type="ECO:0000256" key="4">
    <source>
        <dbReference type="ARBA" id="ARBA00022729"/>
    </source>
</evidence>
<comment type="caution">
    <text evidence="10">Lacks conserved residue(s) required for the propagation of feature annotation.</text>
</comment>
<evidence type="ECO:0000256" key="12">
    <source>
        <dbReference type="SAM" id="Phobius"/>
    </source>
</evidence>
<feature type="domain" description="PLAT" evidence="13">
    <location>
        <begin position="600"/>
        <end position="717"/>
    </location>
</feature>
<dbReference type="Pfam" id="PF08016">
    <property type="entry name" value="PKD_channel"/>
    <property type="match status" value="1"/>
</dbReference>
<dbReference type="FunFam" id="1.10.287.70:FF:000086">
    <property type="entry name" value="Polycystic kidney disease 2"/>
    <property type="match status" value="1"/>
</dbReference>
<proteinExistence type="inferred from homology"/>
<dbReference type="InterPro" id="IPR013122">
    <property type="entry name" value="PKD1_2_channel"/>
</dbReference>
<keyword evidence="15" id="KW-1185">Reference proteome</keyword>
<dbReference type="Gene3D" id="2.60.60.20">
    <property type="entry name" value="PLAT/LH2 domain"/>
    <property type="match status" value="1"/>
</dbReference>
<evidence type="ECO:0000256" key="6">
    <source>
        <dbReference type="ARBA" id="ARBA00022989"/>
    </source>
</evidence>
<dbReference type="FunFam" id="2.60.60.20:FF:000008">
    <property type="entry name" value="Polycystic kidney disease 1-like 2, isoform CRA_a"/>
    <property type="match status" value="1"/>
</dbReference>
<dbReference type="Proteomes" id="UP000081671">
    <property type="component" value="Unplaced"/>
</dbReference>
<dbReference type="CTD" id="342372"/>
<comment type="similarity">
    <text evidence="2">Belongs to the polycystin family.</text>
</comment>
<accession>A0A1S3EUN4</accession>
<dbReference type="InterPro" id="IPR036392">
    <property type="entry name" value="PLAT/LH2_dom_sf"/>
</dbReference>
<comment type="subcellular location">
    <subcellularLocation>
        <location evidence="1">Membrane</location>
        <topology evidence="1">Multi-pass membrane protein</topology>
    </subcellularLocation>
</comment>
<organism evidence="15 16">
    <name type="scientific">Dipodomys ordii</name>
    <name type="common">Ord's kangaroo rat</name>
    <dbReference type="NCBI Taxonomy" id="10020"/>
    <lineage>
        <taxon>Eukaryota</taxon>
        <taxon>Metazoa</taxon>
        <taxon>Chordata</taxon>
        <taxon>Craniata</taxon>
        <taxon>Vertebrata</taxon>
        <taxon>Euteleostomi</taxon>
        <taxon>Mammalia</taxon>
        <taxon>Eutheria</taxon>
        <taxon>Euarchontoglires</taxon>
        <taxon>Glires</taxon>
        <taxon>Rodentia</taxon>
        <taxon>Castorimorpha</taxon>
        <taxon>Heteromyidae</taxon>
        <taxon>Dipodomyinae</taxon>
        <taxon>Dipodomys</taxon>
    </lineage>
</organism>
<dbReference type="GO" id="GO:0005262">
    <property type="term" value="F:calcium channel activity"/>
    <property type="evidence" value="ECO:0007669"/>
    <property type="project" value="TreeGrafter"/>
</dbReference>
<evidence type="ECO:0000256" key="11">
    <source>
        <dbReference type="SAM" id="MobiDB-lite"/>
    </source>
</evidence>
<keyword evidence="6 12" id="KW-1133">Transmembrane helix</keyword>
<dbReference type="GO" id="GO:0050982">
    <property type="term" value="P:detection of mechanical stimulus"/>
    <property type="evidence" value="ECO:0007669"/>
    <property type="project" value="TreeGrafter"/>
</dbReference>
<evidence type="ECO:0000313" key="15">
    <source>
        <dbReference type="Proteomes" id="UP000081671"/>
    </source>
</evidence>
<dbReference type="Gene3D" id="2.60.220.50">
    <property type="match status" value="1"/>
</dbReference>
<keyword evidence="7 12" id="KW-0472">Membrane</keyword>
<dbReference type="FunCoup" id="A0A1S3EUN4">
    <property type="interactions" value="65"/>
</dbReference>
<dbReference type="InterPro" id="IPR051223">
    <property type="entry name" value="Polycystin"/>
</dbReference>
<feature type="domain" description="GAIN-B" evidence="14">
    <location>
        <begin position="381"/>
        <end position="542"/>
    </location>
</feature>
<sequence>MMQLLVEHFQVQDLMSSGQPVSCCGSKNHTEGTIYYVCTQQPAVVYRDRAPQAGRHDTCHSPSGRHGYEPRRGLPAGCQHGSPTGVTSQHIQSVQDRFLQSQQKPEQDESVSVLYSLFLVVGTQSLKDTVFCPPVHLVSTYSQVSSELAKHLSPTRRELKKACETLQNLRDLAPSFQSPAQVPVVNLLIDLTEQILRIPSQNRGTRGSETPATLCHFPPPSVMNGEVEKLQTPKQDTNQVEDMLEMALLALGTIQDAFLQQNPGCQSSVTLTSAAASVLLSSQNISTLPLSSYTLGGPAPVSLGLPSSSALEAFLNKYPRVKVQVTGLAFNPFQTFDGRNITGSVGSVLLSSGQEQLHVHDLMEDVEIVLWRNANIDTHASSLNTSTARFTASVNVTSVERSLLVAIEPASPLFLTLYLGFQYPPNHTCFLLTTTLPKSTTGQKDEDYTWVLTPDSLQYRTGTYYITAILNETETAWQTPILVSVVTAVTQCYFWDKNNRTWKSSGCQVGLRSTVVKTQCLCDHLTFFGSDFFIVPRTVRVEDTVTLFRHVSNNPVGVSLLASLLGLYMFLAVWAWRKDQRDMQKVKVTVLADNEPGSRFHYLVEVRTGLRPRAACTAQVVATLYGSEGHSRPRHLWDPQTTAFGRGALDVFLLGTRAPLGELHALRLWLHGSPRRCSWYISQVIVSDMATKKKWHFLCDCWLAKDLGDFQCDRVFTPASRTELLSFRHLFSSTIVERFTQDHLWLSIATRHPWNQFTRLQRLTCCTTLLLCDMVINVMFWRMEGPTAKRVEPMGPFAVTWLEVLISIQTAVILLPAHLVIRQLFLWIQPREALPLLPPLPAACPPGAAWEPSSSAEVVEELKETVGFLLRRDTRLLADCEPPVQTPHDMSQLVMLLSRIIHSHLEEQGYCRHSEPQGPSVASETQYHFHWYLHRVLRRLEAHLDTLATTQGHQPCDLREAASQLQKLQELLETRVLPMEKGAARETTSFPMLSPEAGKRPRCVFPPALLTSICWLLLGVTSLASAFFTALYSLDLSKDQATSWAVSMMLSALQDTFISQPVKVIVFTFLLSLLASRMPWLNKEKEQQTNRILALWAKCSSSLSGSRDKNNPIYKPPVVTRPTNDPKRTWKKKKLLKLTGDMLSKEQWGCWLKQQKWRFFTRKRNVLDLSIVVISFSILGLDMKRISLHKKNMAQYRRDPERFISFYEAVNVSCAVTHLVGFLVLLATVQLWNLLLHNPRLKVISNTLSKAWDEVVGFLLVILILLSSYAITFNLLFGWSIADYQTFFSSAVTVVGLLMGISHHEEVIDLHPVLGSFLILSNVILMVFVIINLFVSAILIAFGKERKSLQKEAALAGMLLQKLSNLLGIPQLRKSHDNGY</sequence>
<reference evidence="16" key="1">
    <citation type="submission" date="2025-08" db="UniProtKB">
        <authorList>
            <consortium name="RefSeq"/>
        </authorList>
    </citation>
    <scope>IDENTIFICATION</scope>
    <source>
        <tissue evidence="16">Kidney</tissue>
    </source>
</reference>
<protein>
    <submittedName>
        <fullName evidence="16">Polycystic kidney disease protein 1-like 3</fullName>
    </submittedName>
</protein>
<dbReference type="Gene3D" id="1.10.287.70">
    <property type="match status" value="1"/>
</dbReference>
<dbReference type="OrthoDB" id="2121937at2759"/>
<evidence type="ECO:0000256" key="5">
    <source>
        <dbReference type="ARBA" id="ARBA00022734"/>
    </source>
</evidence>
<dbReference type="GeneID" id="105982953"/>
<feature type="transmembrane region" description="Helical" evidence="12">
    <location>
        <begin position="760"/>
        <end position="781"/>
    </location>
</feature>
<feature type="transmembrane region" description="Helical" evidence="12">
    <location>
        <begin position="556"/>
        <end position="576"/>
    </location>
</feature>
<feature type="region of interest" description="Disordered" evidence="11">
    <location>
        <begin position="1104"/>
        <end position="1126"/>
    </location>
</feature>